<sequence>MHVHGNPIFSISYRLVDYCYNITLKTRDGVVELKPKGQLQCTFRIHMPHGNRIALKLQIGDSSTQESTESLLNLQDVKNHNSSCQGLRTELYDENFSWTHCARQGDEERTVEIVSKGNKIVLKVSREYETSISTLRLRISYRADPISEIVGSCEFGWVAMRQFCVTVLDSVKLPWARAETECVLRGGHLVSVRSERDQKIVNDLLINR</sequence>
<keyword evidence="2" id="KW-1185">Reference proteome</keyword>
<proteinExistence type="predicted"/>
<protein>
    <recommendedName>
        <fullName evidence="3">C-type lectin domain-containing protein</fullName>
    </recommendedName>
</protein>
<dbReference type="SUPFAM" id="SSF56436">
    <property type="entry name" value="C-type lectin-like"/>
    <property type="match status" value="1"/>
</dbReference>
<dbReference type="AlphaFoldDB" id="A0ABD1FBV9"/>
<dbReference type="InterPro" id="IPR016187">
    <property type="entry name" value="CTDL_fold"/>
</dbReference>
<evidence type="ECO:0000313" key="2">
    <source>
        <dbReference type="Proteomes" id="UP001566132"/>
    </source>
</evidence>
<dbReference type="InterPro" id="IPR016186">
    <property type="entry name" value="C-type_lectin-like/link_sf"/>
</dbReference>
<evidence type="ECO:0008006" key="3">
    <source>
        <dbReference type="Google" id="ProtNLM"/>
    </source>
</evidence>
<organism evidence="1 2">
    <name type="scientific">Hypothenemus hampei</name>
    <name type="common">Coffee berry borer</name>
    <dbReference type="NCBI Taxonomy" id="57062"/>
    <lineage>
        <taxon>Eukaryota</taxon>
        <taxon>Metazoa</taxon>
        <taxon>Ecdysozoa</taxon>
        <taxon>Arthropoda</taxon>
        <taxon>Hexapoda</taxon>
        <taxon>Insecta</taxon>
        <taxon>Pterygota</taxon>
        <taxon>Neoptera</taxon>
        <taxon>Endopterygota</taxon>
        <taxon>Coleoptera</taxon>
        <taxon>Polyphaga</taxon>
        <taxon>Cucujiformia</taxon>
        <taxon>Curculionidae</taxon>
        <taxon>Scolytinae</taxon>
        <taxon>Hypothenemus</taxon>
    </lineage>
</organism>
<name>A0ABD1FBV9_HYPHA</name>
<accession>A0ABD1FBV9</accession>
<reference evidence="1 2" key="1">
    <citation type="submission" date="2024-05" db="EMBL/GenBank/DDBJ databases">
        <title>Genetic variation in Jamaican populations of the coffee berry borer (Hypothenemus hampei).</title>
        <authorList>
            <person name="Errbii M."/>
            <person name="Myrie A."/>
        </authorList>
    </citation>
    <scope>NUCLEOTIDE SEQUENCE [LARGE SCALE GENOMIC DNA]</scope>
    <source>
        <strain evidence="1">JA-Hopewell-2020-01-JO</strain>
        <tissue evidence="1">Whole body</tissue>
    </source>
</reference>
<comment type="caution">
    <text evidence="1">The sequence shown here is derived from an EMBL/GenBank/DDBJ whole genome shotgun (WGS) entry which is preliminary data.</text>
</comment>
<dbReference type="Gene3D" id="3.10.100.10">
    <property type="entry name" value="Mannose-Binding Protein A, subunit A"/>
    <property type="match status" value="1"/>
</dbReference>
<evidence type="ECO:0000313" key="1">
    <source>
        <dbReference type="EMBL" id="KAL1516741.1"/>
    </source>
</evidence>
<dbReference type="EMBL" id="JBDJPC010000001">
    <property type="protein sequence ID" value="KAL1516741.1"/>
    <property type="molecule type" value="Genomic_DNA"/>
</dbReference>
<gene>
    <name evidence="1" type="ORF">ABEB36_000605</name>
</gene>
<dbReference type="Proteomes" id="UP001566132">
    <property type="component" value="Unassembled WGS sequence"/>
</dbReference>